<keyword evidence="2" id="KW-0576">Peroxisome</keyword>
<evidence type="ECO:0000256" key="3">
    <source>
        <dbReference type="ARBA" id="ARBA00046271"/>
    </source>
</evidence>
<name>A0A8S1QIS1_9CILI</name>
<proteinExistence type="predicted"/>
<evidence type="ECO:0000256" key="2">
    <source>
        <dbReference type="ARBA" id="ARBA00023140"/>
    </source>
</evidence>
<dbReference type="GO" id="GO:0005778">
    <property type="term" value="C:peroxisomal membrane"/>
    <property type="evidence" value="ECO:0007669"/>
    <property type="project" value="UniProtKB-SubCell"/>
</dbReference>
<keyword evidence="1" id="KW-0472">Membrane</keyword>
<evidence type="ECO:0000313" key="4">
    <source>
        <dbReference type="EMBL" id="CAD8115918.1"/>
    </source>
</evidence>
<keyword evidence="5" id="KW-1185">Reference proteome</keyword>
<gene>
    <name evidence="4" type="ORF">PSON_ATCC_30995.1.T1090177</name>
</gene>
<dbReference type="AlphaFoldDB" id="A0A8S1QIS1"/>
<dbReference type="GO" id="GO:0016559">
    <property type="term" value="P:peroxisome fission"/>
    <property type="evidence" value="ECO:0007669"/>
    <property type="project" value="InterPro"/>
</dbReference>
<sequence>MKKLDQIVKGLNKTEARDKISKMIQYGTRFLTWYYQKLNKLEKADQFNNLFSMNKYQIISGNERSSKDFQISQNFE</sequence>
<evidence type="ECO:0000313" key="5">
    <source>
        <dbReference type="Proteomes" id="UP000692954"/>
    </source>
</evidence>
<evidence type="ECO:0000256" key="1">
    <source>
        <dbReference type="ARBA" id="ARBA00023136"/>
    </source>
</evidence>
<accession>A0A8S1QIS1</accession>
<organism evidence="4 5">
    <name type="scientific">Paramecium sonneborni</name>
    <dbReference type="NCBI Taxonomy" id="65129"/>
    <lineage>
        <taxon>Eukaryota</taxon>
        <taxon>Sar</taxon>
        <taxon>Alveolata</taxon>
        <taxon>Ciliophora</taxon>
        <taxon>Intramacronucleata</taxon>
        <taxon>Oligohymenophorea</taxon>
        <taxon>Peniculida</taxon>
        <taxon>Parameciidae</taxon>
        <taxon>Paramecium</taxon>
    </lineage>
</organism>
<dbReference type="EMBL" id="CAJJDN010000109">
    <property type="protein sequence ID" value="CAD8115918.1"/>
    <property type="molecule type" value="Genomic_DNA"/>
</dbReference>
<dbReference type="Pfam" id="PF05648">
    <property type="entry name" value="PEX11"/>
    <property type="match status" value="1"/>
</dbReference>
<protein>
    <submittedName>
        <fullName evidence="4">Uncharacterized protein</fullName>
    </submittedName>
</protein>
<comment type="subcellular location">
    <subcellularLocation>
        <location evidence="3">Peroxisome membrane</location>
    </subcellularLocation>
</comment>
<reference evidence="4" key="1">
    <citation type="submission" date="2021-01" db="EMBL/GenBank/DDBJ databases">
        <authorList>
            <consortium name="Genoscope - CEA"/>
            <person name="William W."/>
        </authorList>
    </citation>
    <scope>NUCLEOTIDE SEQUENCE</scope>
</reference>
<dbReference type="OrthoDB" id="411017at2759"/>
<dbReference type="InterPro" id="IPR008733">
    <property type="entry name" value="PEX11"/>
</dbReference>
<dbReference type="Proteomes" id="UP000692954">
    <property type="component" value="Unassembled WGS sequence"/>
</dbReference>
<comment type="caution">
    <text evidence="4">The sequence shown here is derived from an EMBL/GenBank/DDBJ whole genome shotgun (WGS) entry which is preliminary data.</text>
</comment>